<dbReference type="Gene3D" id="3.30.365.10">
    <property type="entry name" value="Aldehyde oxidase/xanthine dehydrogenase, molybdopterin binding domain"/>
    <property type="match status" value="2"/>
</dbReference>
<dbReference type="Pfam" id="PF02738">
    <property type="entry name" value="MoCoBD_1"/>
    <property type="match status" value="1"/>
</dbReference>
<keyword evidence="3" id="KW-1185">Reference proteome</keyword>
<dbReference type="SUPFAM" id="SSF56003">
    <property type="entry name" value="Molybdenum cofactor-binding domain"/>
    <property type="match status" value="1"/>
</dbReference>
<dbReference type="PANTHER" id="PTHR47495">
    <property type="entry name" value="ALDEHYDE DEHYDROGENASE"/>
    <property type="match status" value="1"/>
</dbReference>
<evidence type="ECO:0000259" key="1">
    <source>
        <dbReference type="Pfam" id="PF02738"/>
    </source>
</evidence>
<evidence type="ECO:0000313" key="2">
    <source>
        <dbReference type="EMBL" id="KAA0998517.1"/>
    </source>
</evidence>
<dbReference type="InterPro" id="IPR037165">
    <property type="entry name" value="AldOxase/xan_DH_Mopterin-bd_sf"/>
</dbReference>
<gene>
    <name evidence="2" type="ORF">FVF58_44340</name>
</gene>
<feature type="domain" description="Aldehyde oxidase/xanthine dehydrogenase first molybdopterin binding" evidence="1">
    <location>
        <begin position="40"/>
        <end position="153"/>
    </location>
</feature>
<accession>A0A5B0G534</accession>
<dbReference type="PANTHER" id="PTHR47495:SF1">
    <property type="entry name" value="BLL3820 PROTEIN"/>
    <property type="match status" value="1"/>
</dbReference>
<dbReference type="AlphaFoldDB" id="A0A5B0G534"/>
<dbReference type="InterPro" id="IPR052516">
    <property type="entry name" value="N-heterocyclic_Hydroxylase"/>
</dbReference>
<protein>
    <submittedName>
        <fullName evidence="2">Molybdopterin-dependent oxidoreductase</fullName>
    </submittedName>
</protein>
<reference evidence="2 3" key="1">
    <citation type="submission" date="2019-08" db="EMBL/GenBank/DDBJ databases">
        <title>Paraburkholderia sp. DCY113.</title>
        <authorList>
            <person name="Kang J."/>
        </authorList>
    </citation>
    <scope>NUCLEOTIDE SEQUENCE [LARGE SCALE GENOMIC DNA]</scope>
    <source>
        <strain evidence="2 3">DCY113</strain>
    </source>
</reference>
<comment type="caution">
    <text evidence="2">The sequence shown here is derived from an EMBL/GenBank/DDBJ whole genome shotgun (WGS) entry which is preliminary data.</text>
</comment>
<dbReference type="InterPro" id="IPR008274">
    <property type="entry name" value="AldOxase/xan_DH_MoCoBD1"/>
</dbReference>
<sequence>MVAASSALTIEWKTPADAIDSSTVYDAMRTAGGHVDELRKIGDADTEFNQSRMPLSATYRTPYQTHSSIGPSCGVADIKRDSAVVWSATQGSFPLRDAIAELIGLPKDKVRVIWTEGAGCYGQNGADDASAEAAIVSQTIGRPVRVQWMRHDEHGWDPKGPAEGNVGPNGKIRSWSYLISTPTHISRPMGSAGNLLPGRMMGIPPKPVRIGGDHCARTLYHLPNERVAVRWLPDGALRPSSMRGLGAVPNTFLPMSRSSTTWPISRIATRSISGLRI</sequence>
<dbReference type="GO" id="GO:0016491">
    <property type="term" value="F:oxidoreductase activity"/>
    <property type="evidence" value="ECO:0007669"/>
    <property type="project" value="InterPro"/>
</dbReference>
<proteinExistence type="predicted"/>
<name>A0A5B0G534_9BURK</name>
<dbReference type="EMBL" id="VTUZ01000057">
    <property type="protein sequence ID" value="KAA0998517.1"/>
    <property type="molecule type" value="Genomic_DNA"/>
</dbReference>
<evidence type="ECO:0000313" key="3">
    <source>
        <dbReference type="Proteomes" id="UP000325273"/>
    </source>
</evidence>
<dbReference type="RefSeq" id="WP_149675926.1">
    <property type="nucleotide sequence ID" value="NZ_VTUZ01000057.1"/>
</dbReference>
<organism evidence="2 3">
    <name type="scientific">Paraburkholderia panacisoli</name>
    <dbReference type="NCBI Taxonomy" id="2603818"/>
    <lineage>
        <taxon>Bacteria</taxon>
        <taxon>Pseudomonadati</taxon>
        <taxon>Pseudomonadota</taxon>
        <taxon>Betaproteobacteria</taxon>
        <taxon>Burkholderiales</taxon>
        <taxon>Burkholderiaceae</taxon>
        <taxon>Paraburkholderia</taxon>
    </lineage>
</organism>
<dbReference type="Proteomes" id="UP000325273">
    <property type="component" value="Unassembled WGS sequence"/>
</dbReference>